<dbReference type="InterPro" id="IPR029044">
    <property type="entry name" value="Nucleotide-diphossugar_trans"/>
</dbReference>
<dbReference type="AlphaFoldDB" id="A0A6C0ESY0"/>
<dbReference type="Pfam" id="PF00535">
    <property type="entry name" value="Glycos_transf_2"/>
    <property type="match status" value="1"/>
</dbReference>
<dbReference type="PANTHER" id="PTHR22916">
    <property type="entry name" value="GLYCOSYLTRANSFERASE"/>
    <property type="match status" value="1"/>
</dbReference>
<dbReference type="EMBL" id="MN738918">
    <property type="protein sequence ID" value="QHT31390.1"/>
    <property type="molecule type" value="Genomic_DNA"/>
</dbReference>
<dbReference type="InterPro" id="IPR001173">
    <property type="entry name" value="Glyco_trans_2-like"/>
</dbReference>
<name>A0A6C0ESY0_9ZZZZ</name>
<dbReference type="PANTHER" id="PTHR22916:SF3">
    <property type="entry name" value="UDP-GLCNAC:BETAGAL BETA-1,3-N-ACETYLGLUCOSAMINYLTRANSFERASE-LIKE PROTEIN 1"/>
    <property type="match status" value="1"/>
</dbReference>
<proteinExistence type="predicted"/>
<reference evidence="2" key="1">
    <citation type="journal article" date="2020" name="Nature">
        <title>Giant virus diversity and host interactions through global metagenomics.</title>
        <authorList>
            <person name="Schulz F."/>
            <person name="Roux S."/>
            <person name="Paez-Espino D."/>
            <person name="Jungbluth S."/>
            <person name="Walsh D.A."/>
            <person name="Denef V.J."/>
            <person name="McMahon K.D."/>
            <person name="Konstantinidis K.T."/>
            <person name="Eloe-Fadrosh E.A."/>
            <person name="Kyrpides N.C."/>
            <person name="Woyke T."/>
        </authorList>
    </citation>
    <scope>NUCLEOTIDE SEQUENCE</scope>
    <source>
        <strain evidence="2">GVMAG-M-3300009155-2</strain>
    </source>
</reference>
<dbReference type="GO" id="GO:0016758">
    <property type="term" value="F:hexosyltransferase activity"/>
    <property type="evidence" value="ECO:0007669"/>
    <property type="project" value="UniProtKB-ARBA"/>
</dbReference>
<dbReference type="SUPFAM" id="SSF53448">
    <property type="entry name" value="Nucleotide-diphospho-sugar transferases"/>
    <property type="match status" value="1"/>
</dbReference>
<dbReference type="SUPFAM" id="SSF53335">
    <property type="entry name" value="S-adenosyl-L-methionine-dependent methyltransferases"/>
    <property type="match status" value="1"/>
</dbReference>
<evidence type="ECO:0000259" key="1">
    <source>
        <dbReference type="Pfam" id="PF00535"/>
    </source>
</evidence>
<protein>
    <recommendedName>
        <fullName evidence="1">Glycosyltransferase 2-like domain-containing protein</fullName>
    </recommendedName>
</protein>
<sequence>MKYPIIIFFRYEKYSDIDSIFKDNSDKLLCSINFIFDKNDINKLYDSNNHLLITYGPNSEEYCYDVNSIIVERMRNRWIHCNNLANIDDFNSCVNKFYMNNIVKPPETTRPVFSIFTTCYNSYDKILRAYNSLISQKLKDWEWVILDDSPDDLHFTFLKEKLSNNKKIRLYKRSENSGSIGNVKNEAVSLCRGKYVLELDHDDEIPNYVLSDSEEVFNRNDDVGFIYMEFANIYENGENFNYGNLFGLGYSGYYREKYNDKWLYVAVNPNINNATLSHIVSVPNHPRIWRKKTLLEIGNYNEFLPISDDYELLLRTVVNTKMVKIPKLGYIQYMNDNSNNFSLIRNSEINRLRHHLTINCYDNYKINDFLKKNNAYESDVNIKNHISIDIMPIWKKTDYKYKYCNTIINLNHKKQYCIIGLEALYKFLSEIKLLYQDDNNDFILLDNKFSSEHSNVLCNLLDSLQFDKMKCYSMEDCSYEQLINYFHLIYKSCNDFCIVTLDKGFDSKKVNNIEIDISVKSTEDETQSNNNIEEYNFNNIDFDMNNVNNDTSNDSSNVNNDEYKCSTLYEDYIDLDELSKKYKLDKNIASGCHNYIPAYVSIFQGIRYNIKNILEIGIGSVENGEMGGVVSYGYKTGNGLKCWSEYFPNSHVFGLGIYEHKELNTDKITTFVADQSNVNDLQKVINNINSKLDIIIDDGTHNGEDQVTSFMFLNKFLTKNGIYIIEDIQDKNINKFIDLTIFSDEDKKYIIENFTIKYFDMRSTINRTDDFIICFKKK</sequence>
<dbReference type="InterPro" id="IPR029063">
    <property type="entry name" value="SAM-dependent_MTases_sf"/>
</dbReference>
<dbReference type="Gene3D" id="3.90.550.10">
    <property type="entry name" value="Spore Coat Polysaccharide Biosynthesis Protein SpsA, Chain A"/>
    <property type="match status" value="1"/>
</dbReference>
<feature type="domain" description="Glycosyltransferase 2-like" evidence="1">
    <location>
        <begin position="114"/>
        <end position="242"/>
    </location>
</feature>
<evidence type="ECO:0000313" key="2">
    <source>
        <dbReference type="EMBL" id="QHT31390.1"/>
    </source>
</evidence>
<organism evidence="2">
    <name type="scientific">viral metagenome</name>
    <dbReference type="NCBI Taxonomy" id="1070528"/>
    <lineage>
        <taxon>unclassified sequences</taxon>
        <taxon>metagenomes</taxon>
        <taxon>organismal metagenomes</taxon>
    </lineage>
</organism>
<dbReference type="Gene3D" id="3.40.50.150">
    <property type="entry name" value="Vaccinia Virus protein VP39"/>
    <property type="match status" value="1"/>
</dbReference>
<accession>A0A6C0ESY0</accession>